<dbReference type="EMBL" id="MTKT01001770">
    <property type="protein sequence ID" value="OWM84239.1"/>
    <property type="molecule type" value="Genomic_DNA"/>
</dbReference>
<dbReference type="AlphaFoldDB" id="A0A218XHT0"/>
<accession>A0A218XHT0</accession>
<evidence type="ECO:0000256" key="4">
    <source>
        <dbReference type="PROSITE-ProRule" id="PRU01343"/>
    </source>
</evidence>
<feature type="domain" description="GRF-type" evidence="5">
    <location>
        <begin position="1"/>
        <end position="34"/>
    </location>
</feature>
<dbReference type="Proteomes" id="UP000197138">
    <property type="component" value="Unassembled WGS sequence"/>
</dbReference>
<evidence type="ECO:0000259" key="5">
    <source>
        <dbReference type="PROSITE" id="PS51999"/>
    </source>
</evidence>
<evidence type="ECO:0000313" key="7">
    <source>
        <dbReference type="Proteomes" id="UP000197138"/>
    </source>
</evidence>
<dbReference type="Pfam" id="PF06839">
    <property type="entry name" value="Zn_ribbon_GRF"/>
    <property type="match status" value="1"/>
</dbReference>
<evidence type="ECO:0000256" key="2">
    <source>
        <dbReference type="ARBA" id="ARBA00022771"/>
    </source>
</evidence>
<gene>
    <name evidence="6" type="ORF">CDL15_Pgr011624</name>
</gene>
<dbReference type="PROSITE" id="PS51999">
    <property type="entry name" value="ZF_GRF"/>
    <property type="match status" value="1"/>
</dbReference>
<dbReference type="InterPro" id="IPR010666">
    <property type="entry name" value="Znf_GRF"/>
</dbReference>
<keyword evidence="2 4" id="KW-0863">Zinc-finger</keyword>
<evidence type="ECO:0000256" key="1">
    <source>
        <dbReference type="ARBA" id="ARBA00022723"/>
    </source>
</evidence>
<protein>
    <recommendedName>
        <fullName evidence="5">GRF-type domain-containing protein</fullName>
    </recommendedName>
</protein>
<keyword evidence="3" id="KW-0862">Zinc</keyword>
<proteinExistence type="predicted"/>
<comment type="caution">
    <text evidence="6">The sequence shown here is derived from an EMBL/GenBank/DDBJ whole genome shotgun (WGS) entry which is preliminary data.</text>
</comment>
<organism evidence="6 7">
    <name type="scientific">Punica granatum</name>
    <name type="common">Pomegranate</name>
    <dbReference type="NCBI Taxonomy" id="22663"/>
    <lineage>
        <taxon>Eukaryota</taxon>
        <taxon>Viridiplantae</taxon>
        <taxon>Streptophyta</taxon>
        <taxon>Embryophyta</taxon>
        <taxon>Tracheophyta</taxon>
        <taxon>Spermatophyta</taxon>
        <taxon>Magnoliopsida</taxon>
        <taxon>eudicotyledons</taxon>
        <taxon>Gunneridae</taxon>
        <taxon>Pentapetalae</taxon>
        <taxon>rosids</taxon>
        <taxon>malvids</taxon>
        <taxon>Myrtales</taxon>
        <taxon>Lythraceae</taxon>
        <taxon>Punica</taxon>
    </lineage>
</organism>
<sequence>MTYTKANHGRAFYRCPFWKNERRSCGYFEWEDLLGSSSMVSEEQSVYGFGDCSGGANEVWYESDMRPVVLELLYILIFLFEATPMVVEEMDLVAERDSLTVVLSEQVIEGIGMDIACSACEVGVSQVVLEMNFA</sequence>
<dbReference type="GO" id="GO:0008270">
    <property type="term" value="F:zinc ion binding"/>
    <property type="evidence" value="ECO:0007669"/>
    <property type="project" value="UniProtKB-KW"/>
</dbReference>
<keyword evidence="1" id="KW-0479">Metal-binding</keyword>
<evidence type="ECO:0000256" key="3">
    <source>
        <dbReference type="ARBA" id="ARBA00022833"/>
    </source>
</evidence>
<name>A0A218XHT0_PUNGR</name>
<evidence type="ECO:0000313" key="6">
    <source>
        <dbReference type="EMBL" id="OWM84239.1"/>
    </source>
</evidence>
<reference evidence="7" key="1">
    <citation type="journal article" date="2017" name="Plant J.">
        <title>The pomegranate (Punica granatum L.) genome and the genomics of punicalagin biosynthesis.</title>
        <authorList>
            <person name="Qin G."/>
            <person name="Xu C."/>
            <person name="Ming R."/>
            <person name="Tang H."/>
            <person name="Guyot R."/>
            <person name="Kramer E.M."/>
            <person name="Hu Y."/>
            <person name="Yi X."/>
            <person name="Qi Y."/>
            <person name="Xu X."/>
            <person name="Gao Z."/>
            <person name="Pan H."/>
            <person name="Jian J."/>
            <person name="Tian Y."/>
            <person name="Yue Z."/>
            <person name="Xu Y."/>
        </authorList>
    </citation>
    <scope>NUCLEOTIDE SEQUENCE [LARGE SCALE GENOMIC DNA]</scope>
    <source>
        <strain evidence="7">cv. Dabenzi</strain>
    </source>
</reference>